<accession>A0A846WU56</accession>
<keyword evidence="1" id="KW-0472">Membrane</keyword>
<name>A0A846WU56_9ACTN</name>
<protein>
    <submittedName>
        <fullName evidence="2">Iron reductase</fullName>
    </submittedName>
</protein>
<feature type="transmembrane region" description="Helical" evidence="1">
    <location>
        <begin position="124"/>
        <end position="143"/>
    </location>
</feature>
<comment type="caution">
    <text evidence="2">The sequence shown here is derived from an EMBL/GenBank/DDBJ whole genome shotgun (WGS) entry which is preliminary data.</text>
</comment>
<dbReference type="EMBL" id="JAAXPC010000028">
    <property type="protein sequence ID" value="NKY05082.1"/>
    <property type="molecule type" value="Genomic_DNA"/>
</dbReference>
<proteinExistence type="predicted"/>
<feature type="transmembrane region" description="Helical" evidence="1">
    <location>
        <begin position="6"/>
        <end position="30"/>
    </location>
</feature>
<reference evidence="2 3" key="1">
    <citation type="submission" date="2020-04" db="EMBL/GenBank/DDBJ databases">
        <title>MicrobeNet Type strains.</title>
        <authorList>
            <person name="Nicholson A.C."/>
        </authorList>
    </citation>
    <scope>NUCLEOTIDE SEQUENCE [LARGE SCALE GENOMIC DNA]</scope>
    <source>
        <strain evidence="2 3">ATCC BAA-14</strain>
    </source>
</reference>
<sequence length="191" mass="20638">MDSTWLWYFSRAAGVITLLMFTGVLVLGVLTAGNGIRSARTTTVVTAVHRALAMAAIVFLGVHVLTAVLDTYVHVGWWATLVPLASGYQRMDVAFGTVAADLALAVIVSSVLRYRIPERWWRSIHWATYAVAVCALTHGLLMAASDTPVLTGITIGATVLAALAVVWRLLKPALTAHSRPSRSAIPMREWT</sequence>
<dbReference type="AlphaFoldDB" id="A0A846WU56"/>
<dbReference type="Proteomes" id="UP000563898">
    <property type="component" value="Unassembled WGS sequence"/>
</dbReference>
<feature type="transmembrane region" description="Helical" evidence="1">
    <location>
        <begin position="51"/>
        <end position="73"/>
    </location>
</feature>
<feature type="transmembrane region" description="Helical" evidence="1">
    <location>
        <begin position="149"/>
        <end position="170"/>
    </location>
</feature>
<keyword evidence="1" id="KW-1133">Transmembrane helix</keyword>
<evidence type="ECO:0000313" key="2">
    <source>
        <dbReference type="EMBL" id="NKY05082.1"/>
    </source>
</evidence>
<keyword evidence="1" id="KW-0812">Transmembrane</keyword>
<feature type="transmembrane region" description="Helical" evidence="1">
    <location>
        <begin position="93"/>
        <end position="112"/>
    </location>
</feature>
<dbReference type="RefSeq" id="WP_006367953.1">
    <property type="nucleotide sequence ID" value="NZ_JAAXPC010000028.1"/>
</dbReference>
<organism evidence="2 3">
    <name type="scientific">Gordonia polyisoprenivorans</name>
    <dbReference type="NCBI Taxonomy" id="84595"/>
    <lineage>
        <taxon>Bacteria</taxon>
        <taxon>Bacillati</taxon>
        <taxon>Actinomycetota</taxon>
        <taxon>Actinomycetes</taxon>
        <taxon>Mycobacteriales</taxon>
        <taxon>Gordoniaceae</taxon>
        <taxon>Gordonia</taxon>
    </lineage>
</organism>
<evidence type="ECO:0000313" key="3">
    <source>
        <dbReference type="Proteomes" id="UP000563898"/>
    </source>
</evidence>
<gene>
    <name evidence="2" type="ORF">HGA05_26335</name>
</gene>
<evidence type="ECO:0000256" key="1">
    <source>
        <dbReference type="SAM" id="Phobius"/>
    </source>
</evidence>